<evidence type="ECO:0000256" key="2">
    <source>
        <dbReference type="ARBA" id="ARBA00022723"/>
    </source>
</evidence>
<dbReference type="InterPro" id="IPR033740">
    <property type="entry name" value="Pept_M24B"/>
</dbReference>
<evidence type="ECO:0000259" key="5">
    <source>
        <dbReference type="Pfam" id="PF01321"/>
    </source>
</evidence>
<dbReference type="Gene3D" id="3.40.350.10">
    <property type="entry name" value="Creatinase/prolidase N-terminal domain"/>
    <property type="match status" value="1"/>
</dbReference>
<dbReference type="Gene3D" id="3.90.230.10">
    <property type="entry name" value="Creatinase/methionine aminopeptidase superfamily"/>
    <property type="match status" value="1"/>
</dbReference>
<dbReference type="RefSeq" id="WP_016523608.1">
    <property type="nucleotide sequence ID" value="NZ_KE332517.1"/>
</dbReference>
<dbReference type="Pfam" id="PF16188">
    <property type="entry name" value="Peptidase_M24_C"/>
    <property type="match status" value="1"/>
</dbReference>
<dbReference type="Pfam" id="PF01321">
    <property type="entry name" value="Creatinase_N"/>
    <property type="match status" value="1"/>
</dbReference>
<dbReference type="InterPro" id="IPR000587">
    <property type="entry name" value="Creatinase_N"/>
</dbReference>
<dbReference type="EMBL" id="ATFE01000012">
    <property type="protein sequence ID" value="EPF28463.1"/>
    <property type="molecule type" value="Genomic_DNA"/>
</dbReference>
<evidence type="ECO:0000259" key="6">
    <source>
        <dbReference type="Pfam" id="PF16188"/>
    </source>
</evidence>
<dbReference type="Pfam" id="PF00557">
    <property type="entry name" value="Peptidase_M24"/>
    <property type="match status" value="1"/>
</dbReference>
<dbReference type="InterPro" id="IPR050422">
    <property type="entry name" value="X-Pro_aminopeptidase_P"/>
</dbReference>
<dbReference type="AlphaFoldDB" id="A0AA87NM14"/>
<dbReference type="PANTHER" id="PTHR43763">
    <property type="entry name" value="XAA-PRO AMINOPEPTIDASE 1"/>
    <property type="match status" value="1"/>
</dbReference>
<evidence type="ECO:0000313" key="7">
    <source>
        <dbReference type="EMBL" id="EPF28463.1"/>
    </source>
</evidence>
<dbReference type="GO" id="GO:0005737">
    <property type="term" value="C:cytoplasm"/>
    <property type="evidence" value="ECO:0007669"/>
    <property type="project" value="UniProtKB-ARBA"/>
</dbReference>
<evidence type="ECO:0000259" key="4">
    <source>
        <dbReference type="Pfam" id="PF00557"/>
    </source>
</evidence>
<dbReference type="Pfam" id="PF16189">
    <property type="entry name" value="Creatinase_N_2"/>
    <property type="match status" value="1"/>
</dbReference>
<dbReference type="PANTHER" id="PTHR43763:SF6">
    <property type="entry name" value="XAA-PRO AMINOPEPTIDASE 1"/>
    <property type="match status" value="1"/>
</dbReference>
<dbReference type="InterPro" id="IPR032416">
    <property type="entry name" value="Peptidase_M24_C"/>
</dbReference>
<evidence type="ECO:0008006" key="9">
    <source>
        <dbReference type="Google" id="ProtNLM"/>
    </source>
</evidence>
<evidence type="ECO:0000313" key="8">
    <source>
        <dbReference type="Proteomes" id="UP000014634"/>
    </source>
</evidence>
<dbReference type="SUPFAM" id="SSF55920">
    <property type="entry name" value="Creatinase/aminopeptidase"/>
    <property type="match status" value="1"/>
</dbReference>
<dbReference type="FunFam" id="3.90.230.10:FF:000009">
    <property type="entry name" value="xaa-Pro aminopeptidase 2"/>
    <property type="match status" value="1"/>
</dbReference>
<feature type="domain" description="Peptidase M24 C-terminal" evidence="6">
    <location>
        <begin position="526"/>
        <end position="585"/>
    </location>
</feature>
<dbReference type="InterPro" id="IPR036005">
    <property type="entry name" value="Creatinase/aminopeptidase-like"/>
</dbReference>
<comment type="caution">
    <text evidence="7">The sequence shown here is derived from an EMBL/GenBank/DDBJ whole genome shotgun (WGS) entry which is preliminary data.</text>
</comment>
<comment type="similarity">
    <text evidence="1">Belongs to the peptidase M24B family.</text>
</comment>
<dbReference type="InterPro" id="IPR029149">
    <property type="entry name" value="Creatin/AminoP/Spt16_N"/>
</dbReference>
<dbReference type="SUPFAM" id="SSF53092">
    <property type="entry name" value="Creatinase/prolidase N-terminal domain"/>
    <property type="match status" value="1"/>
</dbReference>
<dbReference type="Proteomes" id="UP000014634">
    <property type="component" value="Unassembled WGS sequence"/>
</dbReference>
<dbReference type="GO" id="GO:0046872">
    <property type="term" value="F:metal ion binding"/>
    <property type="evidence" value="ECO:0007669"/>
    <property type="project" value="UniProtKB-KW"/>
</dbReference>
<sequence length="585" mass="65204">MTIAERISVLRNKMAECGFDAYYIPTADPHQCEYLAEHDKTRVFISGFTGSAGAVLVTKDKAFLWTDGRYFLQAEKELKESGILLQKSGEPNVPTVFEYLAQALPAGSTIGMDGKVMAVNSFAQFNSSLPDMKFVIDRDLIGEIWTNRPAPVLSAAFLLDVRYTGRSASEKIKEVRAALREKKAESTVIGALEDVCYLFNIRGNDIECTPVVTAYALVDMQSARLYIDARQMTDEVKATLEKEGVSVAPYEAVFADAEKLQGTVYLDPARTNIFLRNKIKANIIEGLNITSSMKAVKNEIEIKNYRNAFLKDGIAMVKILKWVEDHADSGVTEWDVSEQLLRFRAEQPDFIEASFTTIAGYGANAAIIHYGPKKETAATLQPKSFLLLDSGGQYRDGTTDITRTIPLGPLTAEEKEDYTLVLKGHIQLALAKFPENTTGYKLDILARNPLRKYGKDYKHGTGHGVGYVLSVHEGPQNIGLRYTDAPMKAGMITSNEPGFYCAGSHGIRIENLTLTKEWKTTEYGTFFEFETLTLCPIDTRPVVKELLLPEELKWLNDYNQAVRTALDPHLDEAHRAFLKVRTQAL</sequence>
<name>A0AA87NM14_TREMD</name>
<keyword evidence="2" id="KW-0479">Metal-binding</keyword>
<feature type="domain" description="Creatinase N-terminal" evidence="5">
    <location>
        <begin position="6"/>
        <end position="135"/>
    </location>
</feature>
<protein>
    <recommendedName>
        <fullName evidence="9">Xaa-Pro aminopeptidase</fullName>
    </recommendedName>
</protein>
<organism evidence="7 8">
    <name type="scientific">Treponema medium ATCC 700293</name>
    <dbReference type="NCBI Taxonomy" id="1125700"/>
    <lineage>
        <taxon>Bacteria</taxon>
        <taxon>Pseudomonadati</taxon>
        <taxon>Spirochaetota</taxon>
        <taxon>Spirochaetia</taxon>
        <taxon>Spirochaetales</taxon>
        <taxon>Treponemataceae</taxon>
        <taxon>Treponema</taxon>
    </lineage>
</organism>
<feature type="domain" description="Peptidase M24" evidence="4">
    <location>
        <begin position="305"/>
        <end position="516"/>
    </location>
</feature>
<gene>
    <name evidence="7" type="ORF">HMPREF9195_01675</name>
</gene>
<evidence type="ECO:0000256" key="3">
    <source>
        <dbReference type="ARBA" id="ARBA00022801"/>
    </source>
</evidence>
<reference evidence="7 8" key="1">
    <citation type="submission" date="2013-04" db="EMBL/GenBank/DDBJ databases">
        <title>The Genome Sequence of Treponema medium ATCC 700293.</title>
        <authorList>
            <consortium name="The Broad Institute Genomics Platform"/>
            <person name="Earl A."/>
            <person name="Ward D."/>
            <person name="Feldgarden M."/>
            <person name="Gevers D."/>
            <person name="Leonetti C."/>
            <person name="Blanton J.M."/>
            <person name="Dewhirst F.E."/>
            <person name="Izard J."/>
            <person name="Walker B."/>
            <person name="Young S."/>
            <person name="Zeng Q."/>
            <person name="Gargeya S."/>
            <person name="Fitzgerald M."/>
            <person name="Haas B."/>
            <person name="Abouelleil A."/>
            <person name="Allen A.W."/>
            <person name="Alvarado L."/>
            <person name="Arachchi H.M."/>
            <person name="Berlin A.M."/>
            <person name="Chapman S.B."/>
            <person name="Gainer-Dewar J."/>
            <person name="Goldberg J."/>
            <person name="Griggs A."/>
            <person name="Gujja S."/>
            <person name="Hansen M."/>
            <person name="Howarth C."/>
            <person name="Imamovic A."/>
            <person name="Ireland A."/>
            <person name="Larimer J."/>
            <person name="McCowan C."/>
            <person name="Murphy C."/>
            <person name="Pearson M."/>
            <person name="Poon T.W."/>
            <person name="Priest M."/>
            <person name="Roberts A."/>
            <person name="Saif S."/>
            <person name="Shea T."/>
            <person name="Sisk P."/>
            <person name="Sykes S."/>
            <person name="Wortman J."/>
            <person name="Nusbaum C."/>
            <person name="Birren B."/>
        </authorList>
    </citation>
    <scope>NUCLEOTIDE SEQUENCE [LARGE SCALE GENOMIC DNA]</scope>
    <source>
        <strain evidence="7 8">ATCC 700293</strain>
    </source>
</reference>
<proteinExistence type="inferred from homology"/>
<keyword evidence="3" id="KW-0378">Hydrolase</keyword>
<dbReference type="GO" id="GO:0070006">
    <property type="term" value="F:metalloaminopeptidase activity"/>
    <property type="evidence" value="ECO:0007669"/>
    <property type="project" value="InterPro"/>
</dbReference>
<accession>A0AA87NM14</accession>
<evidence type="ECO:0000256" key="1">
    <source>
        <dbReference type="ARBA" id="ARBA00008766"/>
    </source>
</evidence>
<dbReference type="CDD" id="cd01085">
    <property type="entry name" value="APP"/>
    <property type="match status" value="1"/>
</dbReference>
<dbReference type="InterPro" id="IPR000994">
    <property type="entry name" value="Pept_M24"/>
</dbReference>